<name>M3AUC0_SPHMS</name>
<evidence type="ECO:0000313" key="1">
    <source>
        <dbReference type="EMBL" id="EMF09084.1"/>
    </source>
</evidence>
<dbReference type="RefSeq" id="XP_016757205.1">
    <property type="nucleotide sequence ID" value="XM_016901650.1"/>
</dbReference>
<proteinExistence type="predicted"/>
<accession>M3AUC0</accession>
<dbReference type="AlphaFoldDB" id="M3AUC0"/>
<dbReference type="HOGENOM" id="CLU_1489890_0_0_1"/>
<keyword evidence="2" id="KW-1185">Reference proteome</keyword>
<sequence length="181" mass="19483">MGASGSISNTVAKGLQSTVNSIPITIIDDAKKSPSSSEDGTPPLWAQANFGGEPSEGYPEACEFAAEGCGVFDEKMKKRKRGERERDVLVGAGAGAAVGDDEMMMVSEGGDSLYHPHYRRGIVGGLTTAGKLLRGFELLLLLVLVVRVYQKIQNRKQKQKKKREGLGWKMVDEAEKGEIVA</sequence>
<gene>
    <name evidence="1" type="ORF">SEPMUDRAFT_120968</name>
</gene>
<organism evidence="1 2">
    <name type="scientific">Sphaerulina musiva (strain SO2202)</name>
    <name type="common">Poplar stem canker fungus</name>
    <name type="synonym">Septoria musiva</name>
    <dbReference type="NCBI Taxonomy" id="692275"/>
    <lineage>
        <taxon>Eukaryota</taxon>
        <taxon>Fungi</taxon>
        <taxon>Dikarya</taxon>
        <taxon>Ascomycota</taxon>
        <taxon>Pezizomycotina</taxon>
        <taxon>Dothideomycetes</taxon>
        <taxon>Dothideomycetidae</taxon>
        <taxon>Mycosphaerellales</taxon>
        <taxon>Mycosphaerellaceae</taxon>
        <taxon>Sphaerulina</taxon>
    </lineage>
</organism>
<reference evidence="1 2" key="1">
    <citation type="journal article" date="2012" name="PLoS Pathog.">
        <title>Diverse lifestyles and strategies of plant pathogenesis encoded in the genomes of eighteen Dothideomycetes fungi.</title>
        <authorList>
            <person name="Ohm R.A."/>
            <person name="Feau N."/>
            <person name="Henrissat B."/>
            <person name="Schoch C.L."/>
            <person name="Horwitz B.A."/>
            <person name="Barry K.W."/>
            <person name="Condon B.J."/>
            <person name="Copeland A.C."/>
            <person name="Dhillon B."/>
            <person name="Glaser F."/>
            <person name="Hesse C.N."/>
            <person name="Kosti I."/>
            <person name="LaButti K."/>
            <person name="Lindquist E.A."/>
            <person name="Lucas S."/>
            <person name="Salamov A.A."/>
            <person name="Bradshaw R.E."/>
            <person name="Ciuffetti L."/>
            <person name="Hamelin R.C."/>
            <person name="Kema G.H.J."/>
            <person name="Lawrence C."/>
            <person name="Scott J.A."/>
            <person name="Spatafora J.W."/>
            <person name="Turgeon B.G."/>
            <person name="de Wit P.J.G.M."/>
            <person name="Zhong S."/>
            <person name="Goodwin S.B."/>
            <person name="Grigoriev I.V."/>
        </authorList>
    </citation>
    <scope>NUCLEOTIDE SEQUENCE [LARGE SCALE GENOMIC DNA]</scope>
    <source>
        <strain evidence="1 2">SO2202</strain>
    </source>
</reference>
<dbReference type="Proteomes" id="UP000016931">
    <property type="component" value="Unassembled WGS sequence"/>
</dbReference>
<evidence type="ECO:0000313" key="2">
    <source>
        <dbReference type="Proteomes" id="UP000016931"/>
    </source>
</evidence>
<dbReference type="EMBL" id="KB456270">
    <property type="protein sequence ID" value="EMF09084.1"/>
    <property type="molecule type" value="Genomic_DNA"/>
</dbReference>
<dbReference type="GeneID" id="27898787"/>
<protein>
    <submittedName>
        <fullName evidence="1">Uncharacterized protein</fullName>
    </submittedName>
</protein>